<dbReference type="SUPFAM" id="SSF69118">
    <property type="entry name" value="AhpD-like"/>
    <property type="match status" value="1"/>
</dbReference>
<evidence type="ECO:0000313" key="5">
    <source>
        <dbReference type="EMBL" id="KAJ8956026.1"/>
    </source>
</evidence>
<dbReference type="GO" id="GO:1990253">
    <property type="term" value="P:cellular response to leucine starvation"/>
    <property type="evidence" value="ECO:0007669"/>
    <property type="project" value="TreeGrafter"/>
</dbReference>
<keyword evidence="6" id="KW-1185">Reference proteome</keyword>
<keyword evidence="3" id="KW-0963">Cytoplasm</keyword>
<dbReference type="InterPro" id="IPR029032">
    <property type="entry name" value="AhpD-like"/>
</dbReference>
<dbReference type="GO" id="GO:1904262">
    <property type="term" value="P:negative regulation of TORC1 signaling"/>
    <property type="evidence" value="ECO:0007669"/>
    <property type="project" value="TreeGrafter"/>
</dbReference>
<evidence type="ECO:0000256" key="4">
    <source>
        <dbReference type="SAM" id="MobiDB-lite"/>
    </source>
</evidence>
<comment type="similarity">
    <text evidence="2">Belongs to the sestrin family.</text>
</comment>
<dbReference type="PANTHER" id="PTHR12474">
    <property type="entry name" value="P53 REGULATED PA26 NUCLEAR PROTEIN SESTRIN"/>
    <property type="match status" value="1"/>
</dbReference>
<dbReference type="GO" id="GO:0016239">
    <property type="term" value="P:positive regulation of macroautophagy"/>
    <property type="evidence" value="ECO:0007669"/>
    <property type="project" value="TreeGrafter"/>
</dbReference>
<feature type="non-terminal residue" evidence="5">
    <location>
        <position position="1"/>
    </location>
</feature>
<comment type="caution">
    <text evidence="5">The sequence shown here is derived from an EMBL/GenBank/DDBJ whole genome shotgun (WGS) entry which is preliminary data.</text>
</comment>
<dbReference type="AlphaFoldDB" id="A0AAV8YZ24"/>
<dbReference type="GO" id="GO:0005634">
    <property type="term" value="C:nucleus"/>
    <property type="evidence" value="ECO:0007669"/>
    <property type="project" value="InterPro"/>
</dbReference>
<dbReference type="GO" id="GO:0005737">
    <property type="term" value="C:cytoplasm"/>
    <property type="evidence" value="ECO:0007669"/>
    <property type="project" value="UniProtKB-SubCell"/>
</dbReference>
<accession>A0AAV8YZ24</accession>
<evidence type="ECO:0000256" key="1">
    <source>
        <dbReference type="ARBA" id="ARBA00004496"/>
    </source>
</evidence>
<feature type="compositionally biased region" description="Basic and acidic residues" evidence="4">
    <location>
        <begin position="185"/>
        <end position="198"/>
    </location>
</feature>
<dbReference type="Pfam" id="PF04636">
    <property type="entry name" value="PA26"/>
    <property type="match status" value="1"/>
</dbReference>
<organism evidence="5 6">
    <name type="scientific">Aromia moschata</name>
    <dbReference type="NCBI Taxonomy" id="1265417"/>
    <lineage>
        <taxon>Eukaryota</taxon>
        <taxon>Metazoa</taxon>
        <taxon>Ecdysozoa</taxon>
        <taxon>Arthropoda</taxon>
        <taxon>Hexapoda</taxon>
        <taxon>Insecta</taxon>
        <taxon>Pterygota</taxon>
        <taxon>Neoptera</taxon>
        <taxon>Endopterygota</taxon>
        <taxon>Coleoptera</taxon>
        <taxon>Polyphaga</taxon>
        <taxon>Cucujiformia</taxon>
        <taxon>Chrysomeloidea</taxon>
        <taxon>Cerambycidae</taxon>
        <taxon>Cerambycinae</taxon>
        <taxon>Callichromatini</taxon>
        <taxon>Aromia</taxon>
    </lineage>
</organism>
<dbReference type="GO" id="GO:0070728">
    <property type="term" value="F:L-leucine binding"/>
    <property type="evidence" value="ECO:0007669"/>
    <property type="project" value="TreeGrafter"/>
</dbReference>
<dbReference type="PANTHER" id="PTHR12474:SF0">
    <property type="entry name" value="SESTRIN HOMOLOG"/>
    <property type="match status" value="1"/>
</dbReference>
<dbReference type="GO" id="GO:0071233">
    <property type="term" value="P:cellular response to L-leucine"/>
    <property type="evidence" value="ECO:0007669"/>
    <property type="project" value="TreeGrafter"/>
</dbReference>
<dbReference type="GO" id="GO:0016684">
    <property type="term" value="F:oxidoreductase activity, acting on peroxide as acceptor"/>
    <property type="evidence" value="ECO:0007669"/>
    <property type="project" value="TreeGrafter"/>
</dbReference>
<feature type="region of interest" description="Disordered" evidence="4">
    <location>
        <begin position="176"/>
        <end position="213"/>
    </location>
</feature>
<name>A0AAV8YZ24_9CUCU</name>
<dbReference type="Proteomes" id="UP001162162">
    <property type="component" value="Unassembled WGS sequence"/>
</dbReference>
<evidence type="ECO:0000256" key="2">
    <source>
        <dbReference type="ARBA" id="ARBA00008350"/>
    </source>
</evidence>
<evidence type="ECO:0000313" key="6">
    <source>
        <dbReference type="Proteomes" id="UP001162162"/>
    </source>
</evidence>
<comment type="subcellular location">
    <subcellularLocation>
        <location evidence="1">Cytoplasm</location>
    </subcellularLocation>
</comment>
<proteinExistence type="inferred from homology"/>
<dbReference type="EMBL" id="JAPWTK010000034">
    <property type="protein sequence ID" value="KAJ8956026.1"/>
    <property type="molecule type" value="Genomic_DNA"/>
</dbReference>
<reference evidence="5" key="1">
    <citation type="journal article" date="2023" name="Insect Mol. Biol.">
        <title>Genome sequencing provides insights into the evolution of gene families encoding plant cell wall-degrading enzymes in longhorned beetles.</title>
        <authorList>
            <person name="Shin N.R."/>
            <person name="Okamura Y."/>
            <person name="Kirsch R."/>
            <person name="Pauchet Y."/>
        </authorList>
    </citation>
    <scope>NUCLEOTIDE SEQUENCE</scope>
    <source>
        <strain evidence="5">AMC_N1</strain>
    </source>
</reference>
<dbReference type="InterPro" id="IPR006730">
    <property type="entry name" value="Sestrin"/>
</dbReference>
<protein>
    <recommendedName>
        <fullName evidence="7">Sestrin-like protein</fullName>
    </recommendedName>
</protein>
<evidence type="ECO:0008006" key="7">
    <source>
        <dbReference type="Google" id="ProtNLM"/>
    </source>
</evidence>
<evidence type="ECO:0000256" key="3">
    <source>
        <dbReference type="ARBA" id="ARBA00022490"/>
    </source>
</evidence>
<dbReference type="GO" id="GO:1901031">
    <property type="term" value="P:regulation of response to reactive oxygen species"/>
    <property type="evidence" value="ECO:0007669"/>
    <property type="project" value="InterPro"/>
</dbReference>
<sequence length="436" mass="50318">THTLFVDAFLQNNRLDHVSQVMGYHPSYLDHFLRTQSFILRGDGPLPFDYRHYIAIMAAGRHQCSYLIALQKQEFLLQGGNPNWLKGLNYVPTKLRNLYDINKILAHRPWLLNKSHIEKLTKGKDSWSLAEVVHAIVILTHFHSLCSFVFSCGVNQELDQAGGYQYHSQDFAATLEDANSSSKSKPKDIPSVDTRQDWKNSTINSPPSPTEPEVGITTLMQRMKTLSEQTQECTPVELAKRFENIENQSAEIGVVGLEPQETPADISCYLDDAGFIYQDFAKRGDSQDIPTFRVQDYSWDDHGYSLVNRLYNDVGNLLDDKFKTAYNLTYYTMGGRTDVDTSRFRRAIWNYIQCLLGIRHDDYDYGEINALVERSLKTFIKSACCYPERVTKKDYDRVLREFKHSEKVHVNLMVLESRMQAELIYALRTVNRYMTN</sequence>
<gene>
    <name evidence="5" type="ORF">NQ318_006302</name>
</gene>